<feature type="transmembrane region" description="Helical" evidence="1">
    <location>
        <begin position="156"/>
        <end position="180"/>
    </location>
</feature>
<dbReference type="InParanoid" id="A0A1Y2EP93"/>
<dbReference type="EMBL" id="MCGR01000046">
    <property type="protein sequence ID" value="ORY73401.1"/>
    <property type="molecule type" value="Genomic_DNA"/>
</dbReference>
<dbReference type="AlphaFoldDB" id="A0A1Y2EP93"/>
<accession>A0A1Y2EP93</accession>
<reference evidence="2 3" key="1">
    <citation type="submission" date="2016-07" db="EMBL/GenBank/DDBJ databases">
        <title>Pervasive Adenine N6-methylation of Active Genes in Fungi.</title>
        <authorList>
            <consortium name="DOE Joint Genome Institute"/>
            <person name="Mondo S.J."/>
            <person name="Dannebaum R.O."/>
            <person name="Kuo R.C."/>
            <person name="Labutti K."/>
            <person name="Haridas S."/>
            <person name="Kuo A."/>
            <person name="Salamov A."/>
            <person name="Ahrendt S.R."/>
            <person name="Lipzen A."/>
            <person name="Sullivan W."/>
            <person name="Andreopoulos W.B."/>
            <person name="Clum A."/>
            <person name="Lindquist E."/>
            <person name="Daum C."/>
            <person name="Ramamoorthy G.K."/>
            <person name="Gryganskyi A."/>
            <person name="Culley D."/>
            <person name="Magnuson J.K."/>
            <person name="James T.Y."/>
            <person name="O'Malley M.A."/>
            <person name="Stajich J.E."/>
            <person name="Spatafora J.W."/>
            <person name="Visel A."/>
            <person name="Grigoriev I.V."/>
        </authorList>
    </citation>
    <scope>NUCLEOTIDE SEQUENCE [LARGE SCALE GENOMIC DNA]</scope>
    <source>
        <strain evidence="2 3">62-1032</strain>
    </source>
</reference>
<evidence type="ECO:0000313" key="2">
    <source>
        <dbReference type="EMBL" id="ORY73401.1"/>
    </source>
</evidence>
<keyword evidence="1" id="KW-1133">Transmembrane helix</keyword>
<dbReference type="OrthoDB" id="2528749at2759"/>
<keyword evidence="1" id="KW-0812">Transmembrane</keyword>
<protein>
    <submittedName>
        <fullName evidence="2">Uncharacterized protein</fullName>
    </submittedName>
</protein>
<comment type="caution">
    <text evidence="2">The sequence shown here is derived from an EMBL/GenBank/DDBJ whole genome shotgun (WGS) entry which is preliminary data.</text>
</comment>
<sequence length="304" mass="32962">MTAAPHTTHPIHLAPLHPAEAAAAAGSLSTKGSQEILGEVQSRPKQQWTRPTWQQVELILCASVPLALHLIGLVLVLVALVETGTPYMKVRQVGGNGMMDYGILGSCARSPGTTERICTSSSLYVNFMPSIVLISDQIPGFAALKLPLKSIQTPSILLSAVVMLGVALLVYLPLWTLAYFPKAPLPAPIVKFIRFYARRLFQVVGVLSFIAMIFTFTIGLGYKLLLLAAIDDFNAWIAYAGWQGLIKDGTTRWTAEVGTAFDLLWASTVCQALVALAVKVALHNGLDEQIEWPSESKSSTNYWA</sequence>
<gene>
    <name evidence="2" type="ORF">BCR35DRAFT_333666</name>
</gene>
<evidence type="ECO:0000313" key="3">
    <source>
        <dbReference type="Proteomes" id="UP000193467"/>
    </source>
</evidence>
<name>A0A1Y2EP93_9BASI</name>
<evidence type="ECO:0000256" key="1">
    <source>
        <dbReference type="SAM" id="Phobius"/>
    </source>
</evidence>
<feature type="transmembrane region" description="Helical" evidence="1">
    <location>
        <begin position="58"/>
        <end position="81"/>
    </location>
</feature>
<organism evidence="2 3">
    <name type="scientific">Leucosporidium creatinivorum</name>
    <dbReference type="NCBI Taxonomy" id="106004"/>
    <lineage>
        <taxon>Eukaryota</taxon>
        <taxon>Fungi</taxon>
        <taxon>Dikarya</taxon>
        <taxon>Basidiomycota</taxon>
        <taxon>Pucciniomycotina</taxon>
        <taxon>Microbotryomycetes</taxon>
        <taxon>Leucosporidiales</taxon>
        <taxon>Leucosporidium</taxon>
    </lineage>
</organism>
<keyword evidence="1" id="KW-0472">Membrane</keyword>
<dbReference type="Proteomes" id="UP000193467">
    <property type="component" value="Unassembled WGS sequence"/>
</dbReference>
<feature type="transmembrane region" description="Helical" evidence="1">
    <location>
        <begin position="200"/>
        <end position="222"/>
    </location>
</feature>
<keyword evidence="3" id="KW-1185">Reference proteome</keyword>
<proteinExistence type="predicted"/>